<proteinExistence type="predicted"/>
<dbReference type="InterPro" id="IPR008984">
    <property type="entry name" value="SMAD_FHA_dom_sf"/>
</dbReference>
<evidence type="ECO:0000259" key="7">
    <source>
        <dbReference type="Pfam" id="PF17913"/>
    </source>
</evidence>
<keyword evidence="3" id="KW-0378">Hydrolase</keyword>
<feature type="region of interest" description="Disordered" evidence="6">
    <location>
        <begin position="99"/>
        <end position="211"/>
    </location>
</feature>
<dbReference type="GO" id="GO:0016301">
    <property type="term" value="F:kinase activity"/>
    <property type="evidence" value="ECO:0007669"/>
    <property type="project" value="UniProtKB-KW"/>
</dbReference>
<evidence type="ECO:0000256" key="5">
    <source>
        <dbReference type="ARBA" id="ARBA00023242"/>
    </source>
</evidence>
<evidence type="ECO:0000256" key="3">
    <source>
        <dbReference type="ARBA" id="ARBA00022801"/>
    </source>
</evidence>
<evidence type="ECO:0000256" key="4">
    <source>
        <dbReference type="ARBA" id="ARBA00023204"/>
    </source>
</evidence>
<organism evidence="8 9">
    <name type="scientific">Pelobates cultripes</name>
    <name type="common">Western spadefoot toad</name>
    <dbReference type="NCBI Taxonomy" id="61616"/>
    <lineage>
        <taxon>Eukaryota</taxon>
        <taxon>Metazoa</taxon>
        <taxon>Chordata</taxon>
        <taxon>Craniata</taxon>
        <taxon>Vertebrata</taxon>
        <taxon>Euteleostomi</taxon>
        <taxon>Amphibia</taxon>
        <taxon>Batrachia</taxon>
        <taxon>Anura</taxon>
        <taxon>Pelobatoidea</taxon>
        <taxon>Pelobatidae</taxon>
        <taxon>Pelobates</taxon>
    </lineage>
</organism>
<keyword evidence="5" id="KW-0539">Nucleus</keyword>
<comment type="subcellular location">
    <subcellularLocation>
        <location evidence="1">Nucleus</location>
    </subcellularLocation>
</comment>
<reference evidence="8" key="1">
    <citation type="submission" date="2022-03" db="EMBL/GenBank/DDBJ databases">
        <authorList>
            <person name="Alioto T."/>
            <person name="Alioto T."/>
            <person name="Gomez Garrido J."/>
        </authorList>
    </citation>
    <scope>NUCLEOTIDE SEQUENCE</scope>
</reference>
<name>A0AAD1WI42_PELCU</name>
<keyword evidence="8" id="KW-0418">Kinase</keyword>
<evidence type="ECO:0000256" key="6">
    <source>
        <dbReference type="SAM" id="MobiDB-lite"/>
    </source>
</evidence>
<feature type="compositionally biased region" description="Polar residues" evidence="6">
    <location>
        <begin position="196"/>
        <end position="211"/>
    </location>
</feature>
<dbReference type="SUPFAM" id="SSF49879">
    <property type="entry name" value="SMAD/FHA domain"/>
    <property type="match status" value="1"/>
</dbReference>
<evidence type="ECO:0000313" key="9">
    <source>
        <dbReference type="Proteomes" id="UP001295444"/>
    </source>
</evidence>
<keyword evidence="9" id="KW-1185">Reference proteome</keyword>
<evidence type="ECO:0000256" key="1">
    <source>
        <dbReference type="ARBA" id="ARBA00004123"/>
    </source>
</evidence>
<keyword evidence="4" id="KW-0234">DNA repair</keyword>
<keyword evidence="2" id="KW-0227">DNA damage</keyword>
<evidence type="ECO:0000256" key="2">
    <source>
        <dbReference type="ARBA" id="ARBA00022763"/>
    </source>
</evidence>
<dbReference type="EMBL" id="OW240919">
    <property type="protein sequence ID" value="CAH2312052.1"/>
    <property type="molecule type" value="Genomic_DNA"/>
</dbReference>
<feature type="compositionally biased region" description="Basic and acidic residues" evidence="6">
    <location>
        <begin position="143"/>
        <end position="154"/>
    </location>
</feature>
<accession>A0AAD1WI42</accession>
<protein>
    <submittedName>
        <fullName evidence="8">Bifunctional polynucleotide phosphatase kinase isoform X2</fullName>
    </submittedName>
</protein>
<dbReference type="Proteomes" id="UP001295444">
    <property type="component" value="Chromosome 08"/>
</dbReference>
<sequence length="211" mass="23582">MKCFLKSVDGRHDPIPIPNGVEVILGRGPQTCITDRKCSKEQVELLANFEKRVIRVKQLAVNPTMVGEVRLKKGESALMKEDQVLLMVNSLHPYTMVFEEDNTKEPTTSRKSRAPAKVPKPPVHTGSPRKTIVDFFGTSASESQKRRPRGEENSKPVSKNPKYQENASEATEKQEDSDDEEEISKKLKDLQETAAKANTTKISMSQTSSEV</sequence>
<evidence type="ECO:0000313" key="8">
    <source>
        <dbReference type="EMBL" id="CAH2312052.1"/>
    </source>
</evidence>
<keyword evidence="8" id="KW-0808">Transferase</keyword>
<dbReference type="GO" id="GO:0006281">
    <property type="term" value="P:DNA repair"/>
    <property type="evidence" value="ECO:0007669"/>
    <property type="project" value="UniProtKB-KW"/>
</dbReference>
<dbReference type="Pfam" id="PF17913">
    <property type="entry name" value="FHA_2"/>
    <property type="match status" value="1"/>
</dbReference>
<dbReference type="AlphaFoldDB" id="A0AAD1WI42"/>
<feature type="domain" description="PNK FHA" evidence="7">
    <location>
        <begin position="3"/>
        <end position="73"/>
    </location>
</feature>
<gene>
    <name evidence="8" type="ORF">PECUL_23A021891</name>
</gene>
<dbReference type="Gene3D" id="2.60.200.20">
    <property type="match status" value="1"/>
</dbReference>
<dbReference type="InterPro" id="IPR041388">
    <property type="entry name" value="FHA_2"/>
</dbReference>
<feature type="compositionally biased region" description="Polar residues" evidence="6">
    <location>
        <begin position="155"/>
        <end position="169"/>
    </location>
</feature>
<dbReference type="GO" id="GO:0005634">
    <property type="term" value="C:nucleus"/>
    <property type="evidence" value="ECO:0007669"/>
    <property type="project" value="UniProtKB-SubCell"/>
</dbReference>
<dbReference type="GO" id="GO:0016787">
    <property type="term" value="F:hydrolase activity"/>
    <property type="evidence" value="ECO:0007669"/>
    <property type="project" value="UniProtKB-KW"/>
</dbReference>